<dbReference type="PANTHER" id="PTHR33480">
    <property type="entry name" value="SET DOMAIN-CONTAINING PROTEIN-RELATED"/>
    <property type="match status" value="1"/>
</dbReference>
<sequence length="508" mass="57801">MHLVPLPDEDVGECKVILLKMQCDEISMHVKSDKLICKYGNMLYIKHGHDNTQHAYIAQKMRELGRLVMAVGQLDSSVKTLQDLIVPSRFRLVIDGVKKVSGFNAGKNKFATPSLALKIGYSLKKCAEIAVGEALMGEDKETEERAKSFIKLHDAQWRSYISSHALSSLHQNKWNKPDVIPLTEDVCKLQKFLQKTEENAKQELEKNPSPSAWRSLCETLLAEVILFNRRREGEAAKMLLEVYETRSTAPVNADVYNSLTKLEQTLCDKLTRIEIRGKRGRKTREDVGVPQANPYVFARVEALSHIRGSDCLRKFSHISGAKHPEYLTSTKLRKHVGTLCQIMNLKENELEQVARFMGHDIRVHRDFYRLQENTLQLAKMSKLLLVMEKDAATYKGKSLDEINLSAEERRKVTKRPWTNEEQAAVKKHLSKFISVMRVPGKSECDACIQAEPALSHRTWKDVKNFVYNQIQSIKKGRGTPLFGTTAVKGKTRISVSTEKIISQKRKDS</sequence>
<name>A0A0P7YBP2_SCLFO</name>
<dbReference type="AlphaFoldDB" id="A0A0P7YBP2"/>
<organism evidence="1 2">
    <name type="scientific">Scleropages formosus</name>
    <name type="common">Asian bonytongue</name>
    <name type="synonym">Osteoglossum formosum</name>
    <dbReference type="NCBI Taxonomy" id="113540"/>
    <lineage>
        <taxon>Eukaryota</taxon>
        <taxon>Metazoa</taxon>
        <taxon>Chordata</taxon>
        <taxon>Craniata</taxon>
        <taxon>Vertebrata</taxon>
        <taxon>Euteleostomi</taxon>
        <taxon>Actinopterygii</taxon>
        <taxon>Neopterygii</taxon>
        <taxon>Teleostei</taxon>
        <taxon>Osteoglossocephala</taxon>
        <taxon>Osteoglossomorpha</taxon>
        <taxon>Osteoglossiformes</taxon>
        <taxon>Osteoglossidae</taxon>
        <taxon>Scleropages</taxon>
    </lineage>
</organism>
<gene>
    <name evidence="1" type="ORF">Z043_118102</name>
</gene>
<dbReference type="EMBL" id="JARO02007737">
    <property type="protein sequence ID" value="KPP63619.1"/>
    <property type="molecule type" value="Genomic_DNA"/>
</dbReference>
<proteinExistence type="predicted"/>
<comment type="caution">
    <text evidence="1">The sequence shown here is derived from an EMBL/GenBank/DDBJ whole genome shotgun (WGS) entry which is preliminary data.</text>
</comment>
<accession>A0A0P7YBP2</accession>
<reference evidence="1 2" key="1">
    <citation type="submission" date="2015-08" db="EMBL/GenBank/DDBJ databases">
        <title>The genome of the Asian arowana (Scleropages formosus).</title>
        <authorList>
            <person name="Tan M.H."/>
            <person name="Gan H.M."/>
            <person name="Croft L.J."/>
            <person name="Austin C.M."/>
        </authorList>
    </citation>
    <scope>NUCLEOTIDE SEQUENCE [LARGE SCALE GENOMIC DNA]</scope>
    <source>
        <strain evidence="1">Aro1</strain>
    </source>
</reference>
<evidence type="ECO:0000313" key="1">
    <source>
        <dbReference type="EMBL" id="KPP63619.1"/>
    </source>
</evidence>
<dbReference type="Proteomes" id="UP000034805">
    <property type="component" value="Unassembled WGS sequence"/>
</dbReference>
<evidence type="ECO:0000313" key="2">
    <source>
        <dbReference type="Proteomes" id="UP000034805"/>
    </source>
</evidence>
<protein>
    <submittedName>
        <fullName evidence="1">Uncharacterized protein</fullName>
    </submittedName>
</protein>
<dbReference type="PANTHER" id="PTHR33480:SF5">
    <property type="entry name" value="SI:DKEY-51D8.9"/>
    <property type="match status" value="1"/>
</dbReference>
<feature type="non-terminal residue" evidence="1">
    <location>
        <position position="508"/>
    </location>
</feature>